<dbReference type="InterPro" id="IPR014710">
    <property type="entry name" value="RmlC-like_jellyroll"/>
</dbReference>
<dbReference type="Proteomes" id="UP000680865">
    <property type="component" value="Unassembled WGS sequence"/>
</dbReference>
<dbReference type="InterPro" id="IPR013096">
    <property type="entry name" value="Cupin_2"/>
</dbReference>
<dbReference type="AlphaFoldDB" id="A0A919SZ48"/>
<dbReference type="InterPro" id="IPR011051">
    <property type="entry name" value="RmlC_Cupin_sf"/>
</dbReference>
<dbReference type="Pfam" id="PF07883">
    <property type="entry name" value="Cupin_2"/>
    <property type="match status" value="1"/>
</dbReference>
<feature type="domain" description="Cupin type-2" evidence="1">
    <location>
        <begin position="23"/>
        <end position="87"/>
    </location>
</feature>
<name>A0A919SZ48_9ACTN</name>
<dbReference type="Gene3D" id="2.60.120.10">
    <property type="entry name" value="Jelly Rolls"/>
    <property type="match status" value="1"/>
</dbReference>
<proteinExistence type="predicted"/>
<reference evidence="2" key="1">
    <citation type="submission" date="2021-03" db="EMBL/GenBank/DDBJ databases">
        <title>Whole genome shotgun sequence of Actinoplanes consettensis NBRC 14913.</title>
        <authorList>
            <person name="Komaki H."/>
            <person name="Tamura T."/>
        </authorList>
    </citation>
    <scope>NUCLEOTIDE SEQUENCE</scope>
    <source>
        <strain evidence="2">NBRC 14913</strain>
    </source>
</reference>
<comment type="caution">
    <text evidence="2">The sequence shown here is derived from an EMBL/GenBank/DDBJ whole genome shotgun (WGS) entry which is preliminary data.</text>
</comment>
<evidence type="ECO:0000313" key="2">
    <source>
        <dbReference type="EMBL" id="GIM81797.1"/>
    </source>
</evidence>
<dbReference type="EMBL" id="BOQP01000049">
    <property type="protein sequence ID" value="GIM81797.1"/>
    <property type="molecule type" value="Genomic_DNA"/>
</dbReference>
<gene>
    <name evidence="2" type="ORF">Aco04nite_78420</name>
</gene>
<organism evidence="2 3">
    <name type="scientific">Winogradskya consettensis</name>
    <dbReference type="NCBI Taxonomy" id="113560"/>
    <lineage>
        <taxon>Bacteria</taxon>
        <taxon>Bacillati</taxon>
        <taxon>Actinomycetota</taxon>
        <taxon>Actinomycetes</taxon>
        <taxon>Micromonosporales</taxon>
        <taxon>Micromonosporaceae</taxon>
        <taxon>Winogradskya</taxon>
    </lineage>
</organism>
<keyword evidence="3" id="KW-1185">Reference proteome</keyword>
<dbReference type="CDD" id="cd20299">
    <property type="entry name" value="cupin_YP766765-like"/>
    <property type="match status" value="1"/>
</dbReference>
<accession>A0A919SZ48</accession>
<sequence>MHGATFHSYFSPSSGSRELCAWRLEVAPGTTGVPHRVSREEVLLLLDGELTATIDGVAATLRAGEAAMVPAGSTFGIDNVSGRPASVWVTTSVGLEATLDSGEVIRPAWTR</sequence>
<evidence type="ECO:0000259" key="1">
    <source>
        <dbReference type="Pfam" id="PF07883"/>
    </source>
</evidence>
<dbReference type="SUPFAM" id="SSF51182">
    <property type="entry name" value="RmlC-like cupins"/>
    <property type="match status" value="1"/>
</dbReference>
<evidence type="ECO:0000313" key="3">
    <source>
        <dbReference type="Proteomes" id="UP000680865"/>
    </source>
</evidence>
<protein>
    <submittedName>
        <fullName evidence="2">Cupin</fullName>
    </submittedName>
</protein>